<proteinExistence type="inferred from homology"/>
<dbReference type="InterPro" id="IPR038189">
    <property type="entry name" value="Cdc37_Hsp90-bd_sf"/>
</dbReference>
<feature type="compositionally biased region" description="Basic and acidic residues" evidence="7">
    <location>
        <begin position="351"/>
        <end position="360"/>
    </location>
</feature>
<feature type="compositionally biased region" description="Basic and acidic residues" evidence="7">
    <location>
        <begin position="1"/>
        <end position="11"/>
    </location>
</feature>
<dbReference type="PANTHER" id="PTHR12800">
    <property type="entry name" value="CDC37-RELATED"/>
    <property type="match status" value="1"/>
</dbReference>
<feature type="domain" description="Cdc37 Hsp90 binding" evidence="9">
    <location>
        <begin position="115"/>
        <end position="279"/>
    </location>
</feature>
<evidence type="ECO:0000256" key="2">
    <source>
        <dbReference type="ARBA" id="ARBA00006222"/>
    </source>
</evidence>
<evidence type="ECO:0000313" key="12">
    <source>
        <dbReference type="Proteomes" id="UP001642540"/>
    </source>
</evidence>
<gene>
    <name evidence="11" type="ORF">ODALV1_LOCUS6226</name>
</gene>
<keyword evidence="12" id="KW-1185">Reference proteome</keyword>
<feature type="coiled-coil region" evidence="6">
    <location>
        <begin position="30"/>
        <end position="70"/>
    </location>
</feature>
<organism evidence="11 12">
    <name type="scientific">Orchesella dallaii</name>
    <dbReference type="NCBI Taxonomy" id="48710"/>
    <lineage>
        <taxon>Eukaryota</taxon>
        <taxon>Metazoa</taxon>
        <taxon>Ecdysozoa</taxon>
        <taxon>Arthropoda</taxon>
        <taxon>Hexapoda</taxon>
        <taxon>Collembola</taxon>
        <taxon>Entomobryomorpha</taxon>
        <taxon>Entomobryoidea</taxon>
        <taxon>Orchesellidae</taxon>
        <taxon>Orchesellinae</taxon>
        <taxon>Orchesella</taxon>
    </lineage>
</organism>
<evidence type="ECO:0000259" key="9">
    <source>
        <dbReference type="SMART" id="SM01070"/>
    </source>
</evidence>
<dbReference type="InterPro" id="IPR013874">
    <property type="entry name" value="Cdc37_Hsp90-bd"/>
</dbReference>
<reference evidence="11 12" key="1">
    <citation type="submission" date="2024-08" db="EMBL/GenBank/DDBJ databases">
        <authorList>
            <person name="Cucini C."/>
            <person name="Frati F."/>
        </authorList>
    </citation>
    <scope>NUCLEOTIDE SEQUENCE [LARGE SCALE GENOMIC DNA]</scope>
</reference>
<dbReference type="PANTHER" id="PTHR12800:SF4">
    <property type="entry name" value="HSP90 CO-CHAPERONE CDC37"/>
    <property type="match status" value="1"/>
</dbReference>
<evidence type="ECO:0000256" key="6">
    <source>
        <dbReference type="SAM" id="Coils"/>
    </source>
</evidence>
<evidence type="ECO:0000256" key="5">
    <source>
        <dbReference type="ARBA" id="ARBA00031396"/>
    </source>
</evidence>
<accession>A0ABP1Q1U0</accession>
<dbReference type="EMBL" id="CAXLJM020000019">
    <property type="protein sequence ID" value="CAL8085771.1"/>
    <property type="molecule type" value="Genomic_DNA"/>
</dbReference>
<dbReference type="Gene3D" id="1.20.58.610">
    <property type="entry name" value="Cdc37, Hsp90 binding domain"/>
    <property type="match status" value="1"/>
</dbReference>
<feature type="coiled-coil region" evidence="6">
    <location>
        <begin position="257"/>
        <end position="285"/>
    </location>
</feature>
<protein>
    <recommendedName>
        <fullName evidence="5">Hsp90 chaperone protein kinase-targeting subunit</fullName>
    </recommendedName>
</protein>
<sequence>MVDYSRWKNIEVSDDEDETHPNIDTPSLFRWRHEARLQRMEEMKEEKEEIAKAKEELSIKKEDIDSKRKSGEDVSHLERTFNSAAANLAERENAFLKAEKSAPWNVDTIGQPGFSKTVINTNPKPSDDDVELSIEEKGKRLHAFTKENEPLLKQFGLLQKIQDSKRFLEEHPQLICEDTANYLVIWCVELAMEEKFELMNHVSHQCICMQFLLDLAKQLYRDPRTCVGSFFSKMNQKNKGQLDDYKQAFDAELELFRKRVRARAEEKIQEAMEEAEEEERQARLGPGGLDPVEVFKSLPQVLKTCFETKDVPLLQKTLLELPEEDARYHMKRCVDAGMWYPSKESEEEQGDGDKMKHEDKEDSDSGENSQQFQELKNSCQE</sequence>
<comment type="similarity">
    <text evidence="2">Belongs to the CDC37 family.</text>
</comment>
<dbReference type="Pfam" id="PF08565">
    <property type="entry name" value="CDC37_M"/>
    <property type="match status" value="1"/>
</dbReference>
<dbReference type="SMART" id="SM01071">
    <property type="entry name" value="CDC37_N"/>
    <property type="match status" value="1"/>
</dbReference>
<evidence type="ECO:0000256" key="3">
    <source>
        <dbReference type="ARBA" id="ARBA00022490"/>
    </source>
</evidence>
<comment type="caution">
    <text evidence="11">The sequence shown here is derived from an EMBL/GenBank/DDBJ whole genome shotgun (WGS) entry which is preliminary data.</text>
</comment>
<keyword evidence="3" id="KW-0963">Cytoplasm</keyword>
<evidence type="ECO:0000259" key="10">
    <source>
        <dbReference type="SMART" id="SM01071"/>
    </source>
</evidence>
<dbReference type="InterPro" id="IPR013855">
    <property type="entry name" value="Cdc37_N_dom"/>
</dbReference>
<name>A0ABP1Q1U0_9HEXA</name>
<evidence type="ECO:0000259" key="8">
    <source>
        <dbReference type="SMART" id="SM01069"/>
    </source>
</evidence>
<comment type="subcellular location">
    <subcellularLocation>
        <location evidence="1">Cytoplasm</location>
    </subcellularLocation>
</comment>
<evidence type="ECO:0000256" key="1">
    <source>
        <dbReference type="ARBA" id="ARBA00004496"/>
    </source>
</evidence>
<dbReference type="Proteomes" id="UP001642540">
    <property type="component" value="Unassembled WGS sequence"/>
</dbReference>
<dbReference type="Pfam" id="PF03234">
    <property type="entry name" value="CDC37_N"/>
    <property type="match status" value="1"/>
</dbReference>
<feature type="compositionally biased region" description="Polar residues" evidence="7">
    <location>
        <begin position="366"/>
        <end position="381"/>
    </location>
</feature>
<dbReference type="SMART" id="SM01070">
    <property type="entry name" value="CDC37_M"/>
    <property type="match status" value="1"/>
</dbReference>
<feature type="region of interest" description="Disordered" evidence="7">
    <location>
        <begin position="1"/>
        <end position="26"/>
    </location>
</feature>
<dbReference type="Gene3D" id="6.10.140.250">
    <property type="match status" value="1"/>
</dbReference>
<evidence type="ECO:0000256" key="7">
    <source>
        <dbReference type="SAM" id="MobiDB-lite"/>
    </source>
</evidence>
<evidence type="ECO:0000256" key="4">
    <source>
        <dbReference type="ARBA" id="ARBA00023186"/>
    </source>
</evidence>
<dbReference type="InterPro" id="IPR013873">
    <property type="entry name" value="Cdc37_C"/>
</dbReference>
<dbReference type="SUPFAM" id="SSF101391">
    <property type="entry name" value="Hsp90 co-chaperone CDC37"/>
    <property type="match status" value="1"/>
</dbReference>
<dbReference type="SMART" id="SM01069">
    <property type="entry name" value="CDC37_C"/>
    <property type="match status" value="1"/>
</dbReference>
<feature type="region of interest" description="Disordered" evidence="7">
    <location>
        <begin position="339"/>
        <end position="381"/>
    </location>
</feature>
<dbReference type="InterPro" id="IPR004918">
    <property type="entry name" value="Cdc37"/>
</dbReference>
<feature type="domain" description="Cdc37 N-terminal" evidence="10">
    <location>
        <begin position="1"/>
        <end position="117"/>
    </location>
</feature>
<evidence type="ECO:0000313" key="11">
    <source>
        <dbReference type="EMBL" id="CAL8085771.1"/>
    </source>
</evidence>
<keyword evidence="6" id="KW-0175">Coiled coil</keyword>
<keyword evidence="4" id="KW-0143">Chaperone</keyword>
<dbReference type="Pfam" id="PF08564">
    <property type="entry name" value="CDC37_C"/>
    <property type="match status" value="1"/>
</dbReference>
<feature type="domain" description="Cdc37 C-terminal" evidence="8">
    <location>
        <begin position="283"/>
        <end position="370"/>
    </location>
</feature>